<evidence type="ECO:0000313" key="4">
    <source>
        <dbReference type="Proteomes" id="UP001317532"/>
    </source>
</evidence>
<dbReference type="Pfam" id="PF03364">
    <property type="entry name" value="Polyketide_cyc"/>
    <property type="match status" value="1"/>
</dbReference>
<dbReference type="CDD" id="cd07817">
    <property type="entry name" value="SRPBCC_8"/>
    <property type="match status" value="1"/>
</dbReference>
<dbReference type="KEGG" id="vab:WPS_01090"/>
<dbReference type="Gene3D" id="3.30.530.20">
    <property type="match status" value="1"/>
</dbReference>
<organism evidence="3 4">
    <name type="scientific">Vulcanimicrobium alpinum</name>
    <dbReference type="NCBI Taxonomy" id="3016050"/>
    <lineage>
        <taxon>Bacteria</taxon>
        <taxon>Bacillati</taxon>
        <taxon>Vulcanimicrobiota</taxon>
        <taxon>Vulcanimicrobiia</taxon>
        <taxon>Vulcanimicrobiales</taxon>
        <taxon>Vulcanimicrobiaceae</taxon>
        <taxon>Vulcanimicrobium</taxon>
    </lineage>
</organism>
<name>A0AAN1XRY4_UNVUL</name>
<evidence type="ECO:0000256" key="1">
    <source>
        <dbReference type="SAM" id="MobiDB-lite"/>
    </source>
</evidence>
<dbReference type="InterPro" id="IPR023393">
    <property type="entry name" value="START-like_dom_sf"/>
</dbReference>
<protein>
    <recommendedName>
        <fullName evidence="2">Coenzyme Q-binding protein COQ10 START domain-containing protein</fullName>
    </recommendedName>
</protein>
<keyword evidence="4" id="KW-1185">Reference proteome</keyword>
<gene>
    <name evidence="3" type="ORF">WPS_01090</name>
</gene>
<dbReference type="PANTHER" id="PTHR33824">
    <property type="entry name" value="POLYKETIDE CYCLASE/DEHYDRASE AND LIPID TRANSPORT SUPERFAMILY PROTEIN"/>
    <property type="match status" value="1"/>
</dbReference>
<proteinExistence type="predicted"/>
<feature type="region of interest" description="Disordered" evidence="1">
    <location>
        <begin position="154"/>
        <end position="174"/>
    </location>
</feature>
<dbReference type="Proteomes" id="UP001317532">
    <property type="component" value="Chromosome"/>
</dbReference>
<dbReference type="SUPFAM" id="SSF55961">
    <property type="entry name" value="Bet v1-like"/>
    <property type="match status" value="1"/>
</dbReference>
<dbReference type="AlphaFoldDB" id="A0AAN1XRY4"/>
<dbReference type="EMBL" id="AP025523">
    <property type="protein sequence ID" value="BDE04833.1"/>
    <property type="molecule type" value="Genomic_DNA"/>
</dbReference>
<dbReference type="RefSeq" id="WP_317995922.1">
    <property type="nucleotide sequence ID" value="NZ_AP025523.1"/>
</dbReference>
<accession>A0AAN1XRY4</accession>
<dbReference type="PANTHER" id="PTHR33824:SF7">
    <property type="entry name" value="POLYKETIDE CYCLASE_DEHYDRASE AND LIPID TRANSPORT SUPERFAMILY PROTEIN"/>
    <property type="match status" value="1"/>
</dbReference>
<evidence type="ECO:0000313" key="3">
    <source>
        <dbReference type="EMBL" id="BDE04833.1"/>
    </source>
</evidence>
<feature type="compositionally biased region" description="Polar residues" evidence="1">
    <location>
        <begin position="163"/>
        <end position="174"/>
    </location>
</feature>
<feature type="domain" description="Coenzyme Q-binding protein COQ10 START" evidence="2">
    <location>
        <begin position="10"/>
        <end position="117"/>
    </location>
</feature>
<dbReference type="InterPro" id="IPR047137">
    <property type="entry name" value="ORF3"/>
</dbReference>
<evidence type="ECO:0000259" key="2">
    <source>
        <dbReference type="Pfam" id="PF03364"/>
    </source>
</evidence>
<reference evidence="3 4" key="1">
    <citation type="journal article" date="2022" name="ISME Commun">
        <title>Vulcanimicrobium alpinus gen. nov. sp. nov., the first cultivated representative of the candidate phylum 'Eremiobacterota', is a metabolically versatile aerobic anoxygenic phototroph.</title>
        <authorList>
            <person name="Yabe S."/>
            <person name="Muto K."/>
            <person name="Abe K."/>
            <person name="Yokota A."/>
            <person name="Staudigel H."/>
            <person name="Tebo B.M."/>
        </authorList>
    </citation>
    <scope>NUCLEOTIDE SEQUENCE [LARGE SCALE GENOMIC DNA]</scope>
    <source>
        <strain evidence="3 4">WC8-2</strain>
    </source>
</reference>
<sequence>MAQHTAAVSMNAPAAKLYALFARVEELPKLMTFVKDVRRVDDRRTHWVVDAIGRTEFDAVDDGSIPDRRLAWRAVDGTSHRGQVTFEALAPRRTHVAVRIEYHLRGAAGALSEAIGGETFAARLQRDLEHVARLVDAAPENALDRMSATYLFRDEREAPPVPGTSSTTGADEFR</sequence>
<dbReference type="InterPro" id="IPR005031">
    <property type="entry name" value="COQ10_START"/>
</dbReference>